<comment type="similarity">
    <text evidence="1">Belongs to the SMC family. SbcC subfamily.</text>
</comment>
<evidence type="ECO:0000256" key="3">
    <source>
        <dbReference type="ARBA" id="ARBA00013368"/>
    </source>
</evidence>
<comment type="caution">
    <text evidence="5">The sequence shown here is derived from an EMBL/GenBank/DDBJ whole genome shotgun (WGS) entry which is preliminary data.</text>
</comment>
<dbReference type="PANTHER" id="PTHR32114:SF2">
    <property type="entry name" value="ABC TRANSPORTER ABCH.3"/>
    <property type="match status" value="1"/>
</dbReference>
<feature type="coiled-coil region" evidence="4">
    <location>
        <begin position="87"/>
        <end position="117"/>
    </location>
</feature>
<dbReference type="SUPFAM" id="SSF52540">
    <property type="entry name" value="P-loop containing nucleoside triphosphate hydrolases"/>
    <property type="match status" value="1"/>
</dbReference>
<accession>A0ABX9XX39</accession>
<comment type="subunit">
    <text evidence="2">Heterodimer of SbcC and SbcD.</text>
</comment>
<dbReference type="EMBL" id="QGTA01000331">
    <property type="protein sequence ID" value="RQW85175.1"/>
    <property type="molecule type" value="Genomic_DNA"/>
</dbReference>
<name>A0ABX9XX39_MICCH</name>
<evidence type="ECO:0000313" key="5">
    <source>
        <dbReference type="EMBL" id="RQW85175.1"/>
    </source>
</evidence>
<feature type="non-terminal residue" evidence="5">
    <location>
        <position position="1"/>
    </location>
</feature>
<protein>
    <recommendedName>
        <fullName evidence="3">Nuclease SbcCD subunit C</fullName>
    </recommendedName>
</protein>
<evidence type="ECO:0000313" key="6">
    <source>
        <dbReference type="Proteomes" id="UP000274694"/>
    </source>
</evidence>
<keyword evidence="4" id="KW-0175">Coiled coil</keyword>
<dbReference type="PANTHER" id="PTHR32114">
    <property type="entry name" value="ABC TRANSPORTER ABCH.3"/>
    <property type="match status" value="1"/>
</dbReference>
<evidence type="ECO:0000256" key="2">
    <source>
        <dbReference type="ARBA" id="ARBA00011322"/>
    </source>
</evidence>
<proteinExistence type="inferred from homology"/>
<evidence type="ECO:0000256" key="1">
    <source>
        <dbReference type="ARBA" id="ARBA00006930"/>
    </source>
</evidence>
<evidence type="ECO:0000256" key="4">
    <source>
        <dbReference type="SAM" id="Coils"/>
    </source>
</evidence>
<keyword evidence="6" id="KW-1185">Reference proteome</keyword>
<organism evidence="5 6">
    <name type="scientific">Micromonospora chalcea</name>
    <dbReference type="NCBI Taxonomy" id="1874"/>
    <lineage>
        <taxon>Bacteria</taxon>
        <taxon>Bacillati</taxon>
        <taxon>Actinomycetota</taxon>
        <taxon>Actinomycetes</taxon>
        <taxon>Micromonosporales</taxon>
        <taxon>Micromonosporaceae</taxon>
        <taxon>Micromonospora</taxon>
    </lineage>
</organism>
<dbReference type="InterPro" id="IPR027417">
    <property type="entry name" value="P-loop_NTPase"/>
</dbReference>
<sequence length="285" mass="30540">FDAVRDGLARFGPPAADRDDVAAAWTALADWAGEQARARRADRDGLAESVEAAQRAAAEVADGIAALFTAAGLDAPQDAPRDVAVAVERAEAELRRLDERREQAAGLREQRAGHEHEARVARALASHLRANNFERWLLTEALDLLVDGASRILRELSGGQYDLVHDKGEFFVVDHHDAGLRRGVRTLSGGETFQASLALALALSEQLAGMSTTAASLESIVLDEGFGTLDAATLDTVAATLENLAARGDRMVGVVTHVPALAERIPVRFEVRKDARTARVERTGL</sequence>
<gene>
    <name evidence="5" type="ORF">DLJ60_30805</name>
</gene>
<dbReference type="Pfam" id="PF13558">
    <property type="entry name" value="SbcC_Walker_B"/>
    <property type="match status" value="1"/>
</dbReference>
<dbReference type="Proteomes" id="UP000274694">
    <property type="component" value="Unassembled WGS sequence"/>
</dbReference>
<dbReference type="RefSeq" id="WP_148097572.1">
    <property type="nucleotide sequence ID" value="NZ_QGTA01000331.1"/>
</dbReference>
<reference evidence="5 6" key="1">
    <citation type="submission" date="2018-05" db="EMBL/GenBank/DDBJ databases">
        <title>Micromonospora from Atacama Desert.</title>
        <authorList>
            <person name="Carro L."/>
            <person name="Goodfellow M."/>
            <person name="Klenk H.-P."/>
        </authorList>
    </citation>
    <scope>NUCLEOTIDE SEQUENCE [LARGE SCALE GENOMIC DNA]</scope>
    <source>
        <strain evidence="5 6">LB41</strain>
    </source>
</reference>
<dbReference type="Gene3D" id="3.40.50.300">
    <property type="entry name" value="P-loop containing nucleotide triphosphate hydrolases"/>
    <property type="match status" value="1"/>
</dbReference>